<sequence>YAHLLRTVAFVALICVQCHAYRQERRVVVEEPEDQEMNPEQEEYPPAAPDFATEEANPSEEGMEFLFCACVG</sequence>
<feature type="region of interest" description="Disordered" evidence="1">
    <location>
        <begin position="30"/>
        <end position="59"/>
    </location>
</feature>
<protein>
    <recommendedName>
        <fullName evidence="5">Secreted protein</fullName>
    </recommendedName>
</protein>
<proteinExistence type="predicted"/>
<feature type="chain" id="PRO_5042873372" description="Secreted protein" evidence="2">
    <location>
        <begin position="21"/>
        <end position="72"/>
    </location>
</feature>
<name>A0AAQ3T010_PASNO</name>
<dbReference type="AlphaFoldDB" id="A0AAQ3T010"/>
<evidence type="ECO:0000313" key="3">
    <source>
        <dbReference type="EMBL" id="WVZ62754.1"/>
    </source>
</evidence>
<reference evidence="3 4" key="1">
    <citation type="submission" date="2024-02" db="EMBL/GenBank/DDBJ databases">
        <title>High-quality chromosome-scale genome assembly of Pensacola bahiagrass (Paspalum notatum Flugge var. saurae).</title>
        <authorList>
            <person name="Vega J.M."/>
            <person name="Podio M."/>
            <person name="Orjuela J."/>
            <person name="Siena L.A."/>
            <person name="Pessino S.C."/>
            <person name="Combes M.C."/>
            <person name="Mariac C."/>
            <person name="Albertini E."/>
            <person name="Pupilli F."/>
            <person name="Ortiz J.P.A."/>
            <person name="Leblanc O."/>
        </authorList>
    </citation>
    <scope>NUCLEOTIDE SEQUENCE [LARGE SCALE GENOMIC DNA]</scope>
    <source>
        <strain evidence="3">R1</strain>
        <tissue evidence="3">Leaf</tissue>
    </source>
</reference>
<feature type="signal peptide" evidence="2">
    <location>
        <begin position="1"/>
        <end position="20"/>
    </location>
</feature>
<feature type="non-terminal residue" evidence="3">
    <location>
        <position position="72"/>
    </location>
</feature>
<keyword evidence="2" id="KW-0732">Signal</keyword>
<organism evidence="3 4">
    <name type="scientific">Paspalum notatum var. saurae</name>
    <dbReference type="NCBI Taxonomy" id="547442"/>
    <lineage>
        <taxon>Eukaryota</taxon>
        <taxon>Viridiplantae</taxon>
        <taxon>Streptophyta</taxon>
        <taxon>Embryophyta</taxon>
        <taxon>Tracheophyta</taxon>
        <taxon>Spermatophyta</taxon>
        <taxon>Magnoliopsida</taxon>
        <taxon>Liliopsida</taxon>
        <taxon>Poales</taxon>
        <taxon>Poaceae</taxon>
        <taxon>PACMAD clade</taxon>
        <taxon>Panicoideae</taxon>
        <taxon>Andropogonodae</taxon>
        <taxon>Paspaleae</taxon>
        <taxon>Paspalinae</taxon>
        <taxon>Paspalum</taxon>
    </lineage>
</organism>
<keyword evidence="4" id="KW-1185">Reference proteome</keyword>
<evidence type="ECO:0008006" key="5">
    <source>
        <dbReference type="Google" id="ProtNLM"/>
    </source>
</evidence>
<accession>A0AAQ3T010</accession>
<gene>
    <name evidence="3" type="ORF">U9M48_012460</name>
</gene>
<feature type="compositionally biased region" description="Acidic residues" evidence="1">
    <location>
        <begin position="30"/>
        <end position="43"/>
    </location>
</feature>
<evidence type="ECO:0000313" key="4">
    <source>
        <dbReference type="Proteomes" id="UP001341281"/>
    </source>
</evidence>
<evidence type="ECO:0000256" key="1">
    <source>
        <dbReference type="SAM" id="MobiDB-lite"/>
    </source>
</evidence>
<dbReference type="EMBL" id="CP144747">
    <property type="protein sequence ID" value="WVZ62754.1"/>
    <property type="molecule type" value="Genomic_DNA"/>
</dbReference>
<dbReference type="Proteomes" id="UP001341281">
    <property type="component" value="Chromosome 03"/>
</dbReference>
<evidence type="ECO:0000256" key="2">
    <source>
        <dbReference type="SAM" id="SignalP"/>
    </source>
</evidence>